<evidence type="ECO:0000256" key="8">
    <source>
        <dbReference type="ARBA" id="ARBA00048027"/>
    </source>
</evidence>
<dbReference type="InterPro" id="IPR003593">
    <property type="entry name" value="AAA+_ATPase"/>
</dbReference>
<dbReference type="InterPro" id="IPR042101">
    <property type="entry name" value="SRP54_N_sf"/>
</dbReference>
<comment type="subunit">
    <text evidence="9">Part of the signal recognition particle protein translocation system, which is composed of SRP and FtsY. SRP is a ribonucleoprotein composed of Ffh and a 4.5S RNA molecule.</text>
</comment>
<feature type="domain" description="SRP54-type proteins GTP-binding" evidence="11">
    <location>
        <begin position="269"/>
        <end position="282"/>
    </location>
</feature>
<reference evidence="12" key="1">
    <citation type="submission" date="2022-09" db="EMBL/GenBank/DDBJ databases">
        <title>Tahibacter sp. nov., isolated from a fresh water.</title>
        <authorList>
            <person name="Baek J.H."/>
            <person name="Lee J.K."/>
            <person name="Kim J.M."/>
            <person name="Jeon C.O."/>
        </authorList>
    </citation>
    <scope>NUCLEOTIDE SEQUENCE</scope>
    <source>
        <strain evidence="12">W38</strain>
    </source>
</reference>
<dbReference type="Pfam" id="PF02978">
    <property type="entry name" value="SRP_SPB"/>
    <property type="match status" value="1"/>
</dbReference>
<dbReference type="EC" id="3.6.5.4" evidence="9"/>
<dbReference type="Gene3D" id="1.10.260.30">
    <property type="entry name" value="Signal recognition particle, SRP54 subunit, M-domain"/>
    <property type="match status" value="1"/>
</dbReference>
<keyword evidence="3 9" id="KW-0378">Hydrolase</keyword>
<dbReference type="Pfam" id="PF00448">
    <property type="entry name" value="SRP54"/>
    <property type="match status" value="1"/>
</dbReference>
<dbReference type="RefSeq" id="WP_261696553.1">
    <property type="nucleotide sequence ID" value="NZ_CP104694.1"/>
</dbReference>
<evidence type="ECO:0000313" key="13">
    <source>
        <dbReference type="Proteomes" id="UP001064632"/>
    </source>
</evidence>
<dbReference type="SUPFAM" id="SSF52540">
    <property type="entry name" value="P-loop containing nucleoside triphosphate hydrolases"/>
    <property type="match status" value="1"/>
</dbReference>
<dbReference type="PROSITE" id="PS00300">
    <property type="entry name" value="SRP54"/>
    <property type="match status" value="1"/>
</dbReference>
<dbReference type="InterPro" id="IPR022941">
    <property type="entry name" value="SRP54"/>
</dbReference>
<sequence>MFESLSQRLSATIERLRGRARLTEENIRESLREVRIALLEADVALPVVQALIERVKVRAVGQDVLKSLTPGQALVRVVRDELTSVMGTVNSDLNLATQPPAVVLMAGLQGAGKTTTTAKLARFLKERKKKKVMVVSCDVYRPAAIEQLRVLAEQVEVLFHPSAGDQDPVAIARAALDAARKNFADVLLVDTAGRLHVDQDMMVEIKALHAALNPIETLFVVDSMTGQDAANTAKAFAEALPLSGVILTKTDGDARGGAALSVRYITGRPIKFIGAGEKTEALDPFHPDRIAQRILGMGDVLSLVEQVEQKVDQEKAQKLAEKVMKGKRFDLNDMRDQLQQMLSMGGLGSLMEKLPGVNSLPENVKSKVNDREVHRMIAIINSMTKKERRHPDLLNGSRKARVARGSGTLPADVNKLLKQYQQMEKMMSKLAGGGLKGLMRSMSGAMRGMGGGGFPGGGGMMR</sequence>
<feature type="binding site" evidence="9">
    <location>
        <begin position="248"/>
        <end position="251"/>
    </location>
    <ligand>
        <name>GTP</name>
        <dbReference type="ChEBI" id="CHEBI:37565"/>
    </ligand>
</feature>
<dbReference type="SMART" id="SM00963">
    <property type="entry name" value="SRP54_N"/>
    <property type="match status" value="1"/>
</dbReference>
<evidence type="ECO:0000259" key="11">
    <source>
        <dbReference type="PROSITE" id="PS00300"/>
    </source>
</evidence>
<comment type="similarity">
    <text evidence="1 9">Belongs to the GTP-binding SRP family. SRP54 subfamily.</text>
</comment>
<keyword evidence="5 9" id="KW-0342">GTP-binding</keyword>
<evidence type="ECO:0000256" key="7">
    <source>
        <dbReference type="ARBA" id="ARBA00023274"/>
    </source>
</evidence>
<accession>A0ABY6BID2</accession>
<dbReference type="CDD" id="cd18539">
    <property type="entry name" value="SRP_G"/>
    <property type="match status" value="1"/>
</dbReference>
<evidence type="ECO:0000256" key="1">
    <source>
        <dbReference type="ARBA" id="ARBA00005450"/>
    </source>
</evidence>
<dbReference type="HAMAP" id="MF_00306">
    <property type="entry name" value="SRP54"/>
    <property type="match status" value="1"/>
</dbReference>
<dbReference type="InterPro" id="IPR013822">
    <property type="entry name" value="Signal_recog_particl_SRP54_hlx"/>
</dbReference>
<feature type="binding site" evidence="9">
    <location>
        <begin position="107"/>
        <end position="114"/>
    </location>
    <ligand>
        <name>GTP</name>
        <dbReference type="ChEBI" id="CHEBI:37565"/>
    </ligand>
</feature>
<keyword evidence="4 9" id="KW-0694">RNA-binding</keyword>
<dbReference type="InterPro" id="IPR036891">
    <property type="entry name" value="Signal_recog_part_SRP54_M_sf"/>
</dbReference>
<dbReference type="InterPro" id="IPR000897">
    <property type="entry name" value="SRP54_GTPase_dom"/>
</dbReference>
<feature type="coiled-coil region" evidence="10">
    <location>
        <begin position="6"/>
        <end position="33"/>
    </location>
</feature>
<name>A0ABY6BID2_9GAMM</name>
<comment type="catalytic activity">
    <reaction evidence="8 9">
        <text>GTP + H2O = GDP + phosphate + H(+)</text>
        <dbReference type="Rhea" id="RHEA:19669"/>
        <dbReference type="ChEBI" id="CHEBI:15377"/>
        <dbReference type="ChEBI" id="CHEBI:15378"/>
        <dbReference type="ChEBI" id="CHEBI:37565"/>
        <dbReference type="ChEBI" id="CHEBI:43474"/>
        <dbReference type="ChEBI" id="CHEBI:58189"/>
        <dbReference type="EC" id="3.6.5.4"/>
    </reaction>
</comment>
<evidence type="ECO:0000313" key="12">
    <source>
        <dbReference type="EMBL" id="UXI69600.1"/>
    </source>
</evidence>
<keyword evidence="10" id="KW-0175">Coiled coil</keyword>
<dbReference type="InterPro" id="IPR004780">
    <property type="entry name" value="SRP"/>
</dbReference>
<dbReference type="Proteomes" id="UP001064632">
    <property type="component" value="Chromosome"/>
</dbReference>
<dbReference type="NCBIfam" id="TIGR00959">
    <property type="entry name" value="ffh"/>
    <property type="match status" value="1"/>
</dbReference>
<keyword evidence="7 9" id="KW-0687">Ribonucleoprotein</keyword>
<dbReference type="PANTHER" id="PTHR11564">
    <property type="entry name" value="SIGNAL RECOGNITION PARTICLE 54K PROTEIN SRP54"/>
    <property type="match status" value="1"/>
</dbReference>
<keyword evidence="6 9" id="KW-0733">Signal recognition particle</keyword>
<evidence type="ECO:0000256" key="6">
    <source>
        <dbReference type="ARBA" id="ARBA00023135"/>
    </source>
</evidence>
<organism evidence="12 13">
    <name type="scientific">Tahibacter amnicola</name>
    <dbReference type="NCBI Taxonomy" id="2976241"/>
    <lineage>
        <taxon>Bacteria</taxon>
        <taxon>Pseudomonadati</taxon>
        <taxon>Pseudomonadota</taxon>
        <taxon>Gammaproteobacteria</taxon>
        <taxon>Lysobacterales</taxon>
        <taxon>Rhodanobacteraceae</taxon>
        <taxon>Tahibacter</taxon>
    </lineage>
</organism>
<evidence type="ECO:0000256" key="4">
    <source>
        <dbReference type="ARBA" id="ARBA00022884"/>
    </source>
</evidence>
<evidence type="ECO:0000256" key="10">
    <source>
        <dbReference type="SAM" id="Coils"/>
    </source>
</evidence>
<keyword evidence="9" id="KW-0963">Cytoplasm</keyword>
<comment type="function">
    <text evidence="9">Involved in targeting and insertion of nascent membrane proteins into the cytoplasmic membrane. Binds to the hydrophobic signal sequence of the ribosome-nascent chain (RNC) as it emerges from the ribosomes. The SRP-RNC complex is then targeted to the cytoplasmic membrane where it interacts with the SRP receptor FtsY. Interaction with FtsY leads to the transfer of the RNC complex to the Sec translocase for insertion into the membrane, the hydrolysis of GTP by both Ffh and FtsY, and the dissociation of the SRP-FtsY complex into the individual components.</text>
</comment>
<dbReference type="Gene3D" id="3.40.50.300">
    <property type="entry name" value="P-loop containing nucleotide triphosphate hydrolases"/>
    <property type="match status" value="1"/>
</dbReference>
<evidence type="ECO:0000256" key="2">
    <source>
        <dbReference type="ARBA" id="ARBA00022741"/>
    </source>
</evidence>
<dbReference type="EMBL" id="CP104694">
    <property type="protein sequence ID" value="UXI69600.1"/>
    <property type="molecule type" value="Genomic_DNA"/>
</dbReference>
<keyword evidence="13" id="KW-1185">Reference proteome</keyword>
<evidence type="ECO:0000256" key="3">
    <source>
        <dbReference type="ARBA" id="ARBA00022801"/>
    </source>
</evidence>
<keyword evidence="2 9" id="KW-0547">Nucleotide-binding</keyword>
<feature type="binding site" evidence="9">
    <location>
        <begin position="190"/>
        <end position="194"/>
    </location>
    <ligand>
        <name>GTP</name>
        <dbReference type="ChEBI" id="CHEBI:37565"/>
    </ligand>
</feature>
<protein>
    <recommendedName>
        <fullName evidence="9">Signal recognition particle protein</fullName>
        <ecNumber evidence="9">3.6.5.4</ecNumber>
    </recommendedName>
    <alternativeName>
        <fullName evidence="9">Fifty-four homolog</fullName>
    </alternativeName>
</protein>
<comment type="subcellular location">
    <subcellularLocation>
        <location evidence="9">Cytoplasm</location>
    </subcellularLocation>
    <text evidence="9">The SRP-RNC complex is targeted to the cytoplasmic membrane.</text>
</comment>
<comment type="domain">
    <text evidence="9">Composed of three domains: the N-terminal N domain, which is responsible for interactions with the ribosome, the central G domain, which binds GTP, and the C-terminal M domain, which binds the RNA and the signal sequence of the RNC.</text>
</comment>
<dbReference type="Gene3D" id="1.20.120.140">
    <property type="entry name" value="Signal recognition particle SRP54, nucleotide-binding domain"/>
    <property type="match status" value="1"/>
</dbReference>
<evidence type="ECO:0000256" key="9">
    <source>
        <dbReference type="HAMAP-Rule" id="MF_00306"/>
    </source>
</evidence>
<gene>
    <name evidence="9 12" type="primary">ffh</name>
    <name evidence="12" type="ORF">N4264_08140</name>
</gene>
<evidence type="ECO:0000256" key="5">
    <source>
        <dbReference type="ARBA" id="ARBA00023134"/>
    </source>
</evidence>
<proteinExistence type="inferred from homology"/>
<dbReference type="InterPro" id="IPR027417">
    <property type="entry name" value="P-loop_NTPase"/>
</dbReference>
<dbReference type="SMART" id="SM00382">
    <property type="entry name" value="AAA"/>
    <property type="match status" value="1"/>
</dbReference>
<dbReference type="SUPFAM" id="SSF47446">
    <property type="entry name" value="Signal peptide-binding domain"/>
    <property type="match status" value="1"/>
</dbReference>
<dbReference type="SMART" id="SM00962">
    <property type="entry name" value="SRP54"/>
    <property type="match status" value="1"/>
</dbReference>
<dbReference type="Pfam" id="PF02881">
    <property type="entry name" value="SRP54_N"/>
    <property type="match status" value="1"/>
</dbReference>
<dbReference type="InterPro" id="IPR004125">
    <property type="entry name" value="Signal_recog_particle_SRP54_M"/>
</dbReference>
<dbReference type="PANTHER" id="PTHR11564:SF5">
    <property type="entry name" value="SIGNAL RECOGNITION PARTICLE SUBUNIT SRP54"/>
    <property type="match status" value="1"/>
</dbReference>